<comment type="caution">
    <text evidence="1">The sequence shown here is derived from an EMBL/GenBank/DDBJ whole genome shotgun (WGS) entry which is preliminary data.</text>
</comment>
<accession>A0A2T4N400</accession>
<proteinExistence type="predicted"/>
<dbReference type="RefSeq" id="WP_107682916.1">
    <property type="nucleotide sequence ID" value="NZ_CAWQUB010000001.1"/>
</dbReference>
<dbReference type="EMBL" id="PZKL01000017">
    <property type="protein sequence ID" value="PTH81543.1"/>
    <property type="molecule type" value="Genomic_DNA"/>
</dbReference>
<sequence length="259" mass="28682">MDELEFRRNAMIQPHDQLPDFLKAAEASQANRNYLDEMKQLDRTLKRTMQVEVPAGLAERILLRQAMLHDSDAPDDMPPSRPLGTAPVKLRTSTSWRQIALAASVAFLLGMSTRWITLPETAPAALSLAQVAMAHVYGEEPFIEGVDEQVNLHNINAKMEKYGATLSGMDGLKVTYVNHCSFYQGPALHMVIQGKMGPVTLFLVPKHVPLTLQQATFEDGTLKGEIVQLKGANMVLIGEMKEPLAPVANALQSRLQWDI</sequence>
<reference evidence="1 2" key="1">
    <citation type="submission" date="2018-03" db="EMBL/GenBank/DDBJ databases">
        <title>Aeromonas veronii whole genome sequencing and analysis.</title>
        <authorList>
            <person name="Xie H."/>
            <person name="Liu T."/>
            <person name="Wang K."/>
        </authorList>
    </citation>
    <scope>NUCLEOTIDE SEQUENCE [LARGE SCALE GENOMIC DNA]</scope>
    <source>
        <strain evidence="1 2">XH.VA.1</strain>
    </source>
</reference>
<evidence type="ECO:0000313" key="1">
    <source>
        <dbReference type="EMBL" id="PTH81543.1"/>
    </source>
</evidence>
<name>A0A2T4N400_AERVE</name>
<dbReference type="InterPro" id="IPR021806">
    <property type="entry name" value="DUF3379"/>
</dbReference>
<gene>
    <name evidence="1" type="ORF">DAA48_06820</name>
</gene>
<organism evidence="1 2">
    <name type="scientific">Aeromonas veronii</name>
    <dbReference type="NCBI Taxonomy" id="654"/>
    <lineage>
        <taxon>Bacteria</taxon>
        <taxon>Pseudomonadati</taxon>
        <taxon>Pseudomonadota</taxon>
        <taxon>Gammaproteobacteria</taxon>
        <taxon>Aeromonadales</taxon>
        <taxon>Aeromonadaceae</taxon>
        <taxon>Aeromonas</taxon>
    </lineage>
</organism>
<protein>
    <submittedName>
        <fullName evidence="1">DUF3379 domain-containing protein</fullName>
    </submittedName>
</protein>
<evidence type="ECO:0000313" key="2">
    <source>
        <dbReference type="Proteomes" id="UP000241986"/>
    </source>
</evidence>
<dbReference type="Proteomes" id="UP000241986">
    <property type="component" value="Unassembled WGS sequence"/>
</dbReference>
<dbReference type="Pfam" id="PF11859">
    <property type="entry name" value="DUF3379"/>
    <property type="match status" value="1"/>
</dbReference>
<dbReference type="AlphaFoldDB" id="A0A2T4N400"/>